<dbReference type="Gene3D" id="3.40.630.30">
    <property type="match status" value="1"/>
</dbReference>
<dbReference type="Pfam" id="PF00583">
    <property type="entry name" value="Acetyltransf_1"/>
    <property type="match status" value="1"/>
</dbReference>
<dbReference type="InterPro" id="IPR000182">
    <property type="entry name" value="GNAT_dom"/>
</dbReference>
<comment type="caution">
    <text evidence="4">The sequence shown here is derived from an EMBL/GenBank/DDBJ whole genome shotgun (WGS) entry which is preliminary data.</text>
</comment>
<organism evidence="4 5">
    <name type="scientific">Rhizomicrobium electricum</name>
    <dbReference type="NCBI Taxonomy" id="480070"/>
    <lineage>
        <taxon>Bacteria</taxon>
        <taxon>Pseudomonadati</taxon>
        <taxon>Pseudomonadota</taxon>
        <taxon>Alphaproteobacteria</taxon>
        <taxon>Micropepsales</taxon>
        <taxon>Micropepsaceae</taxon>
        <taxon>Rhizomicrobium</taxon>
    </lineage>
</organism>
<dbReference type="EMBL" id="BAAADD010000007">
    <property type="protein sequence ID" value="GAA0577205.1"/>
    <property type="molecule type" value="Genomic_DNA"/>
</dbReference>
<dbReference type="PANTHER" id="PTHR43877:SF2">
    <property type="entry name" value="AMINOALKYLPHOSPHONATE N-ACETYLTRANSFERASE-RELATED"/>
    <property type="match status" value="1"/>
</dbReference>
<dbReference type="CDD" id="cd04301">
    <property type="entry name" value="NAT_SF"/>
    <property type="match status" value="1"/>
</dbReference>
<dbReference type="SUPFAM" id="SSF55729">
    <property type="entry name" value="Acyl-CoA N-acyltransferases (Nat)"/>
    <property type="match status" value="1"/>
</dbReference>
<sequence length="184" mass="20671">MCTIREARLPDDKPMILDFIVALQRYESSLEPNHLIDHVKAEEYFDWLLERRGAIFMADDAEGRSIGWAVVYEEQTEAFIRADERVFAYLAELYVAETGRGAGAGTALIKACEQWAVTHGFASMRIDLLARNQGAAHAYAKAGYQPYCQEVKKRLTPLVEETDGAQTLMPLKFMPAKRLPLSAA</sequence>
<evidence type="ECO:0000256" key="1">
    <source>
        <dbReference type="ARBA" id="ARBA00022679"/>
    </source>
</evidence>
<evidence type="ECO:0000313" key="4">
    <source>
        <dbReference type="EMBL" id="GAA0577205.1"/>
    </source>
</evidence>
<proteinExistence type="predicted"/>
<protein>
    <recommendedName>
        <fullName evidence="3">N-acetyltransferase domain-containing protein</fullName>
    </recommendedName>
</protein>
<name>A0ABN1EXS2_9PROT</name>
<evidence type="ECO:0000259" key="3">
    <source>
        <dbReference type="PROSITE" id="PS51186"/>
    </source>
</evidence>
<dbReference type="Proteomes" id="UP001499951">
    <property type="component" value="Unassembled WGS sequence"/>
</dbReference>
<reference evidence="4 5" key="1">
    <citation type="journal article" date="2019" name="Int. J. Syst. Evol. Microbiol.">
        <title>The Global Catalogue of Microorganisms (GCM) 10K type strain sequencing project: providing services to taxonomists for standard genome sequencing and annotation.</title>
        <authorList>
            <consortium name="The Broad Institute Genomics Platform"/>
            <consortium name="The Broad Institute Genome Sequencing Center for Infectious Disease"/>
            <person name="Wu L."/>
            <person name="Ma J."/>
        </authorList>
    </citation>
    <scope>NUCLEOTIDE SEQUENCE [LARGE SCALE GENOMIC DNA]</scope>
    <source>
        <strain evidence="4 5">JCM 15089</strain>
    </source>
</reference>
<evidence type="ECO:0000313" key="5">
    <source>
        <dbReference type="Proteomes" id="UP001499951"/>
    </source>
</evidence>
<dbReference type="RefSeq" id="WP_166936278.1">
    <property type="nucleotide sequence ID" value="NZ_BAAADD010000007.1"/>
</dbReference>
<keyword evidence="5" id="KW-1185">Reference proteome</keyword>
<keyword evidence="1" id="KW-0808">Transferase</keyword>
<gene>
    <name evidence="4" type="ORF">GCM10008942_27590</name>
</gene>
<dbReference type="InterPro" id="IPR016181">
    <property type="entry name" value="Acyl_CoA_acyltransferase"/>
</dbReference>
<dbReference type="PROSITE" id="PS51186">
    <property type="entry name" value="GNAT"/>
    <property type="match status" value="1"/>
</dbReference>
<dbReference type="PANTHER" id="PTHR43877">
    <property type="entry name" value="AMINOALKYLPHOSPHONATE N-ACETYLTRANSFERASE-RELATED-RELATED"/>
    <property type="match status" value="1"/>
</dbReference>
<feature type="domain" description="N-acetyltransferase" evidence="3">
    <location>
        <begin position="2"/>
        <end position="165"/>
    </location>
</feature>
<evidence type="ECO:0000256" key="2">
    <source>
        <dbReference type="ARBA" id="ARBA00023315"/>
    </source>
</evidence>
<keyword evidence="2" id="KW-0012">Acyltransferase</keyword>
<dbReference type="InterPro" id="IPR050832">
    <property type="entry name" value="Bact_Acetyltransf"/>
</dbReference>
<accession>A0ABN1EXS2</accession>